<gene>
    <name evidence="1" type="ORF">MSPICULIGERA_LOCUS8513</name>
</gene>
<organism evidence="1 2">
    <name type="scientific">Mesorhabditis spiculigera</name>
    <dbReference type="NCBI Taxonomy" id="96644"/>
    <lineage>
        <taxon>Eukaryota</taxon>
        <taxon>Metazoa</taxon>
        <taxon>Ecdysozoa</taxon>
        <taxon>Nematoda</taxon>
        <taxon>Chromadorea</taxon>
        <taxon>Rhabditida</taxon>
        <taxon>Rhabditina</taxon>
        <taxon>Rhabditomorpha</taxon>
        <taxon>Rhabditoidea</taxon>
        <taxon>Rhabditidae</taxon>
        <taxon>Mesorhabditinae</taxon>
        <taxon>Mesorhabditis</taxon>
    </lineage>
</organism>
<dbReference type="AlphaFoldDB" id="A0AA36CL58"/>
<dbReference type="EMBL" id="CATQJA010002231">
    <property type="protein sequence ID" value="CAJ0570060.1"/>
    <property type="molecule type" value="Genomic_DNA"/>
</dbReference>
<reference evidence="1" key="1">
    <citation type="submission" date="2023-06" db="EMBL/GenBank/DDBJ databases">
        <authorList>
            <person name="Delattre M."/>
        </authorList>
    </citation>
    <scope>NUCLEOTIDE SEQUENCE</scope>
    <source>
        <strain evidence="1">AF72</strain>
    </source>
</reference>
<name>A0AA36CL58_9BILA</name>
<accession>A0AA36CL58</accession>
<sequence length="169" mass="18963">MSGFKALDSQFPKGHIEYMDSVDRIVKSTKTTTTTETTETIHFRVPKPILRSGSPPKTQRKLAITTETHHRRVPNGACEQSEMAKLMREYEQLEVDIDSLTLEKDLLGTGLAVESIRCGQQEIAKKGSSPRKEAKVNFNLPLVEQRAGTSKIIPEERLQAQMLGITQKK</sequence>
<protein>
    <submittedName>
        <fullName evidence="1">Uncharacterized protein</fullName>
    </submittedName>
</protein>
<evidence type="ECO:0000313" key="1">
    <source>
        <dbReference type="EMBL" id="CAJ0570060.1"/>
    </source>
</evidence>
<comment type="caution">
    <text evidence="1">The sequence shown here is derived from an EMBL/GenBank/DDBJ whole genome shotgun (WGS) entry which is preliminary data.</text>
</comment>
<evidence type="ECO:0000313" key="2">
    <source>
        <dbReference type="Proteomes" id="UP001177023"/>
    </source>
</evidence>
<dbReference type="Proteomes" id="UP001177023">
    <property type="component" value="Unassembled WGS sequence"/>
</dbReference>
<keyword evidence="2" id="KW-1185">Reference proteome</keyword>
<feature type="non-terminal residue" evidence="1">
    <location>
        <position position="169"/>
    </location>
</feature>
<proteinExistence type="predicted"/>